<feature type="region of interest" description="Disordered" evidence="8">
    <location>
        <begin position="251"/>
        <end position="293"/>
    </location>
</feature>
<dbReference type="Proteomes" id="UP000037460">
    <property type="component" value="Unassembled WGS sequence"/>
</dbReference>
<accession>A0A0M0K9I9</accession>
<dbReference type="GO" id="GO:0006606">
    <property type="term" value="P:protein import into nucleus"/>
    <property type="evidence" value="ECO:0007669"/>
    <property type="project" value="TreeGrafter"/>
</dbReference>
<feature type="region of interest" description="Disordered" evidence="8">
    <location>
        <begin position="1"/>
        <end position="37"/>
    </location>
</feature>
<evidence type="ECO:0000256" key="4">
    <source>
        <dbReference type="ARBA" id="ARBA00023010"/>
    </source>
</evidence>
<name>A0A0M0K9I9_9EUKA</name>
<dbReference type="PROSITE" id="PS50058">
    <property type="entry name" value="G_PROTEIN_GAMMA"/>
    <property type="match status" value="1"/>
</dbReference>
<evidence type="ECO:0000256" key="1">
    <source>
        <dbReference type="ARBA" id="ARBA00022448"/>
    </source>
</evidence>
<comment type="subunit">
    <text evidence="7">Part of the nuclear pore complex (NPC).</text>
</comment>
<dbReference type="GO" id="GO:0006406">
    <property type="term" value="P:mRNA export from nucleus"/>
    <property type="evidence" value="ECO:0007669"/>
    <property type="project" value="TreeGrafter"/>
</dbReference>
<dbReference type="OrthoDB" id="3098at2759"/>
<keyword evidence="4 7" id="KW-0811">Translocation</keyword>
<dbReference type="AlphaFoldDB" id="A0A0M0K9I9"/>
<comment type="subcellular location">
    <subcellularLocation>
        <location evidence="7">Nucleus</location>
        <location evidence="7">Nuclear pore complex</location>
    </subcellularLocation>
    <subcellularLocation>
        <location evidence="7">Nucleus membrane</location>
    </subcellularLocation>
</comment>
<dbReference type="PANTHER" id="PTHR13003:SF2">
    <property type="entry name" value="NUCLEAR PORE COMPLEX PROTEIN NUP107"/>
    <property type="match status" value="1"/>
</dbReference>
<dbReference type="InterPro" id="IPR015898">
    <property type="entry name" value="G-protein_gamma-like_dom"/>
</dbReference>
<evidence type="ECO:0000256" key="2">
    <source>
        <dbReference type="ARBA" id="ARBA00022816"/>
    </source>
</evidence>
<organism evidence="10 11">
    <name type="scientific">Chrysochromulina tobinii</name>
    <dbReference type="NCBI Taxonomy" id="1460289"/>
    <lineage>
        <taxon>Eukaryota</taxon>
        <taxon>Haptista</taxon>
        <taxon>Haptophyta</taxon>
        <taxon>Prymnesiophyceae</taxon>
        <taxon>Prymnesiales</taxon>
        <taxon>Chrysochromulinaceae</taxon>
        <taxon>Chrysochromulina</taxon>
    </lineage>
</organism>
<dbReference type="InterPro" id="IPR007252">
    <property type="entry name" value="Nup84/Nup107"/>
</dbReference>
<keyword evidence="7" id="KW-0472">Membrane</keyword>
<dbReference type="GO" id="GO:0031965">
    <property type="term" value="C:nuclear membrane"/>
    <property type="evidence" value="ECO:0007669"/>
    <property type="project" value="UniProtKB-SubCell"/>
</dbReference>
<feature type="region of interest" description="Disordered" evidence="8">
    <location>
        <begin position="172"/>
        <end position="192"/>
    </location>
</feature>
<evidence type="ECO:0000313" key="11">
    <source>
        <dbReference type="Proteomes" id="UP000037460"/>
    </source>
</evidence>
<dbReference type="Pfam" id="PF04121">
    <property type="entry name" value="Nup84_Nup100"/>
    <property type="match status" value="2"/>
</dbReference>
<dbReference type="Gene3D" id="1.20.190.50">
    <property type="match status" value="1"/>
</dbReference>
<comment type="function">
    <text evidence="7">Functions as a component of the nuclear pore complex (NPC).</text>
</comment>
<gene>
    <name evidence="10" type="ORF">Ctob_015160</name>
</gene>
<keyword evidence="1 7" id="KW-0813">Transport</keyword>
<dbReference type="GO" id="GO:0007186">
    <property type="term" value="P:G protein-coupled receptor signaling pathway"/>
    <property type="evidence" value="ECO:0007669"/>
    <property type="project" value="InterPro"/>
</dbReference>
<evidence type="ECO:0000256" key="6">
    <source>
        <dbReference type="ARBA" id="ARBA00023242"/>
    </source>
</evidence>
<dbReference type="PANTHER" id="PTHR13003">
    <property type="entry name" value="NUP107-RELATED"/>
    <property type="match status" value="1"/>
</dbReference>
<feature type="compositionally biased region" description="Basic and acidic residues" evidence="8">
    <location>
        <begin position="282"/>
        <end position="291"/>
    </location>
</feature>
<evidence type="ECO:0000256" key="5">
    <source>
        <dbReference type="ARBA" id="ARBA00023132"/>
    </source>
</evidence>
<protein>
    <recommendedName>
        <fullName evidence="7">Nuclear pore complex protein</fullName>
    </recommendedName>
</protein>
<keyword evidence="6 7" id="KW-0539">Nucleus</keyword>
<dbReference type="Gene3D" id="1.10.3450.20">
    <property type="match status" value="1"/>
</dbReference>
<dbReference type="GO" id="GO:0000973">
    <property type="term" value="P:post-transcriptional tethering of RNA polymerase II gene DNA at nuclear periphery"/>
    <property type="evidence" value="ECO:0007669"/>
    <property type="project" value="TreeGrafter"/>
</dbReference>
<keyword evidence="3" id="KW-0653">Protein transport</keyword>
<evidence type="ECO:0000313" key="10">
    <source>
        <dbReference type="EMBL" id="KOO35516.1"/>
    </source>
</evidence>
<feature type="compositionally biased region" description="Low complexity" evidence="8">
    <location>
        <begin position="16"/>
        <end position="28"/>
    </location>
</feature>
<dbReference type="GO" id="GO:0017056">
    <property type="term" value="F:structural constituent of nuclear pore"/>
    <property type="evidence" value="ECO:0007669"/>
    <property type="project" value="UniProtKB-UniRule"/>
</dbReference>
<proteinExistence type="inferred from homology"/>
<sequence length="1139" mass="124514">MATPGGIPRFPNIFSPATGAQATAAPPTRQTSNFFGSTAQPGFGLPMELVRAPASNVDDPAPSPQLMHRFAEALAHWTRNCAGQVTVASHLELLSTYEEIIHREIGRSSSELERSLLRGERSSWRLLRKIYKNYEQKDVGSWEQYPPQDPPLPCADWGAELRELGREAGELRELPPLDQSHASDRARQSHDGELSLVPASAGLRVRALHDERLLEEQLRRAEPQLELAEQLKQWLEEEAIERVEVVETSTTTIRHTKQHHREELRAADQPVSHLPSSLDPDAPFKEKKQLDPEDEAAQAELLRLLWQRVRAGKLDDAQALCRRSGQHWRAATLAGGEPYHYNPSERGWRGNPDRQLWKSACEKIAERAAQHRERGGAKHEAALYAALAASCESHELVLAACDGWEDKLWAKLNTAISTYLSQQMMILSARASGRLEVAPAPPPFRRAAYEDVFSLADAPYHKLQHKLIALRSHLLPLALVPVDDGRGVFGPNEGPNERSARRPMAAAEPAATQYASITTALTELLSCMHQLASATSAAAPGAQAHLRRFSAHASIFVYLPLIGQRSLPALDEWRQVLTEYLSVLSGAAAALVAPPEVPSTALRGPPALPYALEALRGAALEDGSTTVASLVEAVALIASNLACNNSVTGQCERSFDRITDALSQCFCQLPLTISTAEMAECAHRAEDRLAAPRELMLMPRVALQTVLTLLAKDVPPAAAAAASGQTVGGAAAAAEFATRLSSIRWLTAAPHEFVELHHALSLSLLSIRRAVAGSGCALEALLPPPSAQRGAAEGESYLLIEDGTFDIVHHDRSNGRTLLVHQPAADGLDGAPTAFAAYVLFQGARRGLEIQTFPLRVRLSLHANGEELEFSQEDVVGPLPMTAGAPPLATQAHESLSQIQISAEPPPWLRLTQDLQRQIIEVRGRLHLPPVAELQLDRMLTELEFWILLLKGTSELRGWKAHKLTKPHASQSQHAYAGLREYETEARTVGWRLDLERRCERFAARVDQALRISPDLFGALPSPNEVALGLGSWLPPDGQGAQPPARAPSIEGAEELRSLRGLEGLRAAIVPGLVRELHTVLLETGKEAGNVDLLHQSFGLADLLADERYKMYECFDRKGLLDLLDRLRESGMEMLACAP</sequence>
<dbReference type="EMBL" id="JWZX01000837">
    <property type="protein sequence ID" value="KOO35516.1"/>
    <property type="molecule type" value="Genomic_DNA"/>
</dbReference>
<evidence type="ECO:0000256" key="3">
    <source>
        <dbReference type="ARBA" id="ARBA00022927"/>
    </source>
</evidence>
<reference evidence="11" key="1">
    <citation type="journal article" date="2015" name="PLoS Genet.">
        <title>Genome Sequence and Transcriptome Analyses of Chrysochromulina tobin: Metabolic Tools for Enhanced Algal Fitness in the Prominent Order Prymnesiales (Haptophyceae).</title>
        <authorList>
            <person name="Hovde B.T."/>
            <person name="Deodato C.R."/>
            <person name="Hunsperger H.M."/>
            <person name="Ryken S.A."/>
            <person name="Yost W."/>
            <person name="Jha R.K."/>
            <person name="Patterson J."/>
            <person name="Monnat R.J. Jr."/>
            <person name="Barlow S.B."/>
            <person name="Starkenburg S.R."/>
            <person name="Cattolico R.A."/>
        </authorList>
    </citation>
    <scope>NUCLEOTIDE SEQUENCE</scope>
    <source>
        <strain evidence="11">CCMP291</strain>
    </source>
</reference>
<feature type="domain" description="G protein gamma" evidence="9">
    <location>
        <begin position="227"/>
        <end position="288"/>
    </location>
</feature>
<dbReference type="GO" id="GO:0031080">
    <property type="term" value="C:nuclear pore outer ring"/>
    <property type="evidence" value="ECO:0007669"/>
    <property type="project" value="TreeGrafter"/>
</dbReference>
<keyword evidence="5 7" id="KW-0906">Nuclear pore complex</keyword>
<comment type="similarity">
    <text evidence="7">Belongs to the nucleoporin Nup84/Nup107 family.</text>
</comment>
<evidence type="ECO:0000259" key="9">
    <source>
        <dbReference type="PROSITE" id="PS50058"/>
    </source>
</evidence>
<evidence type="ECO:0000256" key="7">
    <source>
        <dbReference type="RuleBase" id="RU365072"/>
    </source>
</evidence>
<keyword evidence="11" id="KW-1185">Reference proteome</keyword>
<comment type="caution">
    <text evidence="10">The sequence shown here is derived from an EMBL/GenBank/DDBJ whole genome shotgun (WGS) entry which is preliminary data.</text>
</comment>
<keyword evidence="2" id="KW-0509">mRNA transport</keyword>
<evidence type="ECO:0000256" key="8">
    <source>
        <dbReference type="SAM" id="MobiDB-lite"/>
    </source>
</evidence>